<feature type="non-terminal residue" evidence="1">
    <location>
        <position position="1"/>
    </location>
</feature>
<dbReference type="EMBL" id="QJKJ01009347">
    <property type="protein sequence ID" value="RDX76901.1"/>
    <property type="molecule type" value="Genomic_DNA"/>
</dbReference>
<reference evidence="1" key="1">
    <citation type="submission" date="2018-05" db="EMBL/GenBank/DDBJ databases">
        <title>Draft genome of Mucuna pruriens seed.</title>
        <authorList>
            <person name="Nnadi N.E."/>
            <person name="Vos R."/>
            <person name="Hasami M.H."/>
            <person name="Devisetty U.K."/>
            <person name="Aguiy J.C."/>
        </authorList>
    </citation>
    <scope>NUCLEOTIDE SEQUENCE [LARGE SCALE GENOMIC DNA]</scope>
    <source>
        <strain evidence="1">JCA_2017</strain>
    </source>
</reference>
<evidence type="ECO:0000313" key="1">
    <source>
        <dbReference type="EMBL" id="RDX76901.1"/>
    </source>
</evidence>
<organism evidence="1 2">
    <name type="scientific">Mucuna pruriens</name>
    <name type="common">Velvet bean</name>
    <name type="synonym">Dolichos pruriens</name>
    <dbReference type="NCBI Taxonomy" id="157652"/>
    <lineage>
        <taxon>Eukaryota</taxon>
        <taxon>Viridiplantae</taxon>
        <taxon>Streptophyta</taxon>
        <taxon>Embryophyta</taxon>
        <taxon>Tracheophyta</taxon>
        <taxon>Spermatophyta</taxon>
        <taxon>Magnoliopsida</taxon>
        <taxon>eudicotyledons</taxon>
        <taxon>Gunneridae</taxon>
        <taxon>Pentapetalae</taxon>
        <taxon>rosids</taxon>
        <taxon>fabids</taxon>
        <taxon>Fabales</taxon>
        <taxon>Fabaceae</taxon>
        <taxon>Papilionoideae</taxon>
        <taxon>50 kb inversion clade</taxon>
        <taxon>NPAAA clade</taxon>
        <taxon>indigoferoid/millettioid clade</taxon>
        <taxon>Phaseoleae</taxon>
        <taxon>Mucuna</taxon>
    </lineage>
</organism>
<protein>
    <recommendedName>
        <fullName evidence="3">Reverse transcriptase Ty1/copia-type domain-containing protein</fullName>
    </recommendedName>
</protein>
<comment type="caution">
    <text evidence="1">The sequence shown here is derived from an EMBL/GenBank/DDBJ whole genome shotgun (WGS) entry which is preliminary data.</text>
</comment>
<evidence type="ECO:0000313" key="2">
    <source>
        <dbReference type="Proteomes" id="UP000257109"/>
    </source>
</evidence>
<sequence>MTFFRHKAQLYVAVCGVLEAFEVAKEYFFALFRTFMNENGMLRQSSCVDTPSQNGVDEHKSHHPMEVARALLFETKVPKSSQFFEQTYSCQPKQVLIEAPPKDTQPLPIPLSTSTNPHSNLDLPIALHKNAFSHGGRRQAMEEEMMTPKQNETWDLISLHTGGQAIGYKWVYTIKMNLNGFVARLKACLVAKRYAQTYGNVILHDFQEEVYVEQPPGFVAQRRDSKGIDDFKNYLQNQFQTTVVNNLNGIQEEEVGASKVQKAVSKESKKKDCTSIVVLLIHQCMDSANFEKIASANSAKEA</sequence>
<dbReference type="STRING" id="157652.A0A371FF49"/>
<dbReference type="AlphaFoldDB" id="A0A371FF49"/>
<keyword evidence="2" id="KW-1185">Reference proteome</keyword>
<proteinExistence type="predicted"/>
<dbReference type="Proteomes" id="UP000257109">
    <property type="component" value="Unassembled WGS sequence"/>
</dbReference>
<accession>A0A371FF49</accession>
<gene>
    <name evidence="1" type="ORF">CR513_43059</name>
</gene>
<name>A0A371FF49_MUCPR</name>
<evidence type="ECO:0008006" key="3">
    <source>
        <dbReference type="Google" id="ProtNLM"/>
    </source>
</evidence>